<dbReference type="Proteomes" id="UP000789831">
    <property type="component" value="Unassembled WGS sequence"/>
</dbReference>
<proteinExistence type="predicted"/>
<accession>A0A9N8WCW5</accession>
<evidence type="ECO:0000256" key="1">
    <source>
        <dbReference type="SAM" id="Coils"/>
    </source>
</evidence>
<gene>
    <name evidence="2" type="ORF">AGERDE_LOCUS3430</name>
</gene>
<organism evidence="2 3">
    <name type="scientific">Ambispora gerdemannii</name>
    <dbReference type="NCBI Taxonomy" id="144530"/>
    <lineage>
        <taxon>Eukaryota</taxon>
        <taxon>Fungi</taxon>
        <taxon>Fungi incertae sedis</taxon>
        <taxon>Mucoromycota</taxon>
        <taxon>Glomeromycotina</taxon>
        <taxon>Glomeromycetes</taxon>
        <taxon>Archaeosporales</taxon>
        <taxon>Ambisporaceae</taxon>
        <taxon>Ambispora</taxon>
    </lineage>
</organism>
<dbReference type="EMBL" id="CAJVPL010000337">
    <property type="protein sequence ID" value="CAG8484892.1"/>
    <property type="molecule type" value="Genomic_DNA"/>
</dbReference>
<feature type="coiled-coil region" evidence="1">
    <location>
        <begin position="43"/>
        <end position="159"/>
    </location>
</feature>
<keyword evidence="1" id="KW-0175">Coiled coil</keyword>
<name>A0A9N8WCW5_9GLOM</name>
<feature type="coiled-coil region" evidence="1">
    <location>
        <begin position="184"/>
        <end position="246"/>
    </location>
</feature>
<comment type="caution">
    <text evidence="2">The sequence shown here is derived from an EMBL/GenBank/DDBJ whole genome shotgun (WGS) entry which is preliminary data.</text>
</comment>
<evidence type="ECO:0000313" key="3">
    <source>
        <dbReference type="Proteomes" id="UP000789831"/>
    </source>
</evidence>
<sequence length="262" mass="30830">MNSLIRIFASKSPDEFSDYTDIIASEDDPVVLKEYIGKLYKCVKDKTRSLRSAYAKLDNLNTELAQERTRVSDIEDENESLREQMRELQIQMATREDEFREWQERLVQDANEERELLEEEHDVEFAELDNRIVELEEALETANEEIGSLTLRIRELSDNGSKTGTRRSSMDSRFSEASTVLNAVRQYEDDRQQLADQVTELTQKKSVLETELNLLREEQLDLKTQIRKVKEDNGRLRMENKEFKQQIGRRAFIKELEEINLD</sequence>
<protein>
    <submittedName>
        <fullName evidence="2">5428_t:CDS:1</fullName>
    </submittedName>
</protein>
<evidence type="ECO:0000313" key="2">
    <source>
        <dbReference type="EMBL" id="CAG8484892.1"/>
    </source>
</evidence>
<dbReference type="Gene3D" id="1.10.287.1490">
    <property type="match status" value="1"/>
</dbReference>
<dbReference type="AlphaFoldDB" id="A0A9N8WCW5"/>
<dbReference type="OrthoDB" id="2398825at2759"/>
<keyword evidence="3" id="KW-1185">Reference proteome</keyword>
<reference evidence="2" key="1">
    <citation type="submission" date="2021-06" db="EMBL/GenBank/DDBJ databases">
        <authorList>
            <person name="Kallberg Y."/>
            <person name="Tangrot J."/>
            <person name="Rosling A."/>
        </authorList>
    </citation>
    <scope>NUCLEOTIDE SEQUENCE</scope>
    <source>
        <strain evidence="2">MT106</strain>
    </source>
</reference>